<evidence type="ECO:0008006" key="4">
    <source>
        <dbReference type="Google" id="ProtNLM"/>
    </source>
</evidence>
<evidence type="ECO:0000313" key="2">
    <source>
        <dbReference type="EMBL" id="NIR74569.1"/>
    </source>
</evidence>
<dbReference type="Proteomes" id="UP000702544">
    <property type="component" value="Unassembled WGS sequence"/>
</dbReference>
<comment type="caution">
    <text evidence="2">The sequence shown here is derived from an EMBL/GenBank/DDBJ whole genome shotgun (WGS) entry which is preliminary data.</text>
</comment>
<dbReference type="EMBL" id="JAACAK010000046">
    <property type="protein sequence ID" value="NIR74569.1"/>
    <property type="molecule type" value="Genomic_DNA"/>
</dbReference>
<feature type="transmembrane region" description="Helical" evidence="1">
    <location>
        <begin position="44"/>
        <end position="64"/>
    </location>
</feature>
<proteinExistence type="predicted"/>
<protein>
    <recommendedName>
        <fullName evidence="4">DUF1049 domain-containing protein</fullName>
    </recommendedName>
</protein>
<keyword evidence="1" id="KW-1133">Transmembrane helix</keyword>
<dbReference type="AlphaFoldDB" id="A0AAE4Z743"/>
<evidence type="ECO:0000256" key="1">
    <source>
        <dbReference type="SAM" id="Phobius"/>
    </source>
</evidence>
<keyword evidence="1" id="KW-0472">Membrane</keyword>
<reference evidence="2 3" key="1">
    <citation type="submission" date="2020-01" db="EMBL/GenBank/DDBJ databases">
        <title>Genomes assembled from Gulf of Kutch pelagic sediment metagenomes.</title>
        <authorList>
            <person name="Chandrashekar M."/>
            <person name="Mahajan M.S."/>
            <person name="Dave K.J."/>
            <person name="Vatsa P."/>
            <person name="Nathani N.M."/>
        </authorList>
    </citation>
    <scope>NUCLEOTIDE SEQUENCE [LARGE SCALE GENOMIC DNA]</scope>
    <source>
        <strain evidence="2">KS3-K002</strain>
    </source>
</reference>
<organism evidence="2 3">
    <name type="scientific">Candidatus Kutchimonas denitrificans</name>
    <dbReference type="NCBI Taxonomy" id="3056748"/>
    <lineage>
        <taxon>Bacteria</taxon>
        <taxon>Pseudomonadati</taxon>
        <taxon>Gemmatimonadota</taxon>
        <taxon>Gemmatimonadia</taxon>
        <taxon>Candidatus Palauibacterales</taxon>
        <taxon>Candidatus Palauibacteraceae</taxon>
        <taxon>Candidatus Kutchimonas</taxon>
    </lineage>
</organism>
<keyword evidence="1" id="KW-0812">Transmembrane</keyword>
<gene>
    <name evidence="2" type="ORF">GWO12_05590</name>
</gene>
<sequence length="109" mass="12049">MNRRDLLMRIAGGLLIVVALAWFAYVNSGEQVDVDFGLFAIRSVSLSLVIYGAIVVGMVFMLAVSLRGDVRTGKALERYDQIAADVLRDIEEDGESVEREVVKKEAEKT</sequence>
<evidence type="ECO:0000313" key="3">
    <source>
        <dbReference type="Proteomes" id="UP000702544"/>
    </source>
</evidence>
<name>A0AAE4Z743_9BACT</name>
<accession>A0AAE4Z743</accession>